<protein>
    <recommendedName>
        <fullName evidence="4">Peptidase S1 domain-containing protein</fullName>
    </recommendedName>
</protein>
<evidence type="ECO:0000313" key="3">
    <source>
        <dbReference type="Proteomes" id="UP000256970"/>
    </source>
</evidence>
<evidence type="ECO:0000313" key="2">
    <source>
        <dbReference type="EMBL" id="SZX65925.1"/>
    </source>
</evidence>
<dbReference type="SUPFAM" id="SSF50494">
    <property type="entry name" value="Trypsin-like serine proteases"/>
    <property type="match status" value="1"/>
</dbReference>
<dbReference type="AlphaFoldDB" id="A0A383VK71"/>
<feature type="signal peptide" evidence="1">
    <location>
        <begin position="1"/>
        <end position="22"/>
    </location>
</feature>
<name>A0A383VK71_TETOB</name>
<dbReference type="InterPro" id="IPR009003">
    <property type="entry name" value="Peptidase_S1_PA"/>
</dbReference>
<keyword evidence="3" id="KW-1185">Reference proteome</keyword>
<sequence length="507" mass="54350">MADNNVMHMLCALLFTLACALAAEDVNGVGLGRGLAQAETAAAADPKNFVYYWPGGNVGAPCYLWQATPRTLWKYNRYCKDGLVCCPRKPFVFPKAAASSAGTNSAGPKNWKGYWYTMGVCAVTCETPPPPPTEYCCAGAGKCKIPVPKPLSFEELPALRRSATAAAAAAVERDWIPMDISARTLQLPPNADVPAGRSAANPANLCTDDAMQRKAAAAGTPKADGQGKVLVFTTFNWPPANAAPGACTVNSPCGKATCSYTGSCSGNTLSNGLVLMAAHCIDPWDYRRGRLEDLEKAPGGYDRTVDPCNVKALPYTVVKVLVCYNYDNTDGVSDEKRCDARPGMTLEANGVSWHNRDPAVNPAQNYDQAIIFLAQPKALPSYYQYNYLDNYDPATPADIENWSYIGKDCKTCDIRCELSHIGPARFPGGTLGKGPNKVHMPLTSLQGNSGSCALYAPDQCCIAVSHVTTAAVTCSNTCDNYWSPIMAEKPLSDLWAKRMMVLPNAAM</sequence>
<accession>A0A383VK71</accession>
<organism evidence="2 3">
    <name type="scientific">Tetradesmus obliquus</name>
    <name type="common">Green alga</name>
    <name type="synonym">Acutodesmus obliquus</name>
    <dbReference type="NCBI Taxonomy" id="3088"/>
    <lineage>
        <taxon>Eukaryota</taxon>
        <taxon>Viridiplantae</taxon>
        <taxon>Chlorophyta</taxon>
        <taxon>core chlorophytes</taxon>
        <taxon>Chlorophyceae</taxon>
        <taxon>CS clade</taxon>
        <taxon>Sphaeropleales</taxon>
        <taxon>Scenedesmaceae</taxon>
        <taxon>Tetradesmus</taxon>
    </lineage>
</organism>
<dbReference type="Proteomes" id="UP000256970">
    <property type="component" value="Unassembled WGS sequence"/>
</dbReference>
<evidence type="ECO:0008006" key="4">
    <source>
        <dbReference type="Google" id="ProtNLM"/>
    </source>
</evidence>
<feature type="chain" id="PRO_5016648648" description="Peptidase S1 domain-containing protein" evidence="1">
    <location>
        <begin position="23"/>
        <end position="507"/>
    </location>
</feature>
<proteinExistence type="predicted"/>
<reference evidence="2 3" key="1">
    <citation type="submission" date="2016-10" db="EMBL/GenBank/DDBJ databases">
        <authorList>
            <person name="Cai Z."/>
        </authorList>
    </citation>
    <scope>NUCLEOTIDE SEQUENCE [LARGE SCALE GENOMIC DNA]</scope>
</reference>
<gene>
    <name evidence="2" type="ORF">BQ4739_LOCUS6385</name>
</gene>
<keyword evidence="1" id="KW-0732">Signal</keyword>
<dbReference type="EMBL" id="FNXT01000673">
    <property type="protein sequence ID" value="SZX65925.1"/>
    <property type="molecule type" value="Genomic_DNA"/>
</dbReference>
<evidence type="ECO:0000256" key="1">
    <source>
        <dbReference type="SAM" id="SignalP"/>
    </source>
</evidence>